<proteinExistence type="predicted"/>
<evidence type="ECO:0000313" key="1">
    <source>
        <dbReference type="EMBL" id="KAJ8105936.1"/>
    </source>
</evidence>
<organism evidence="1 2">
    <name type="scientific">Boeremia exigua</name>
    <dbReference type="NCBI Taxonomy" id="749465"/>
    <lineage>
        <taxon>Eukaryota</taxon>
        <taxon>Fungi</taxon>
        <taxon>Dikarya</taxon>
        <taxon>Ascomycota</taxon>
        <taxon>Pezizomycotina</taxon>
        <taxon>Dothideomycetes</taxon>
        <taxon>Pleosporomycetidae</taxon>
        <taxon>Pleosporales</taxon>
        <taxon>Pleosporineae</taxon>
        <taxon>Didymellaceae</taxon>
        <taxon>Boeremia</taxon>
    </lineage>
</organism>
<comment type="caution">
    <text evidence="1">The sequence shown here is derived from an EMBL/GenBank/DDBJ whole genome shotgun (WGS) entry which is preliminary data.</text>
</comment>
<dbReference type="Proteomes" id="UP001153331">
    <property type="component" value="Unassembled WGS sequence"/>
</dbReference>
<name>A0ACC2HS84_9PLEO</name>
<reference evidence="1" key="1">
    <citation type="submission" date="2022-11" db="EMBL/GenBank/DDBJ databases">
        <title>Genome Sequence of Boeremia exigua.</title>
        <authorList>
            <person name="Buettner E."/>
        </authorList>
    </citation>
    <scope>NUCLEOTIDE SEQUENCE</scope>
    <source>
        <strain evidence="1">CU02</strain>
    </source>
</reference>
<protein>
    <submittedName>
        <fullName evidence="1">Uncharacterized protein</fullName>
    </submittedName>
</protein>
<accession>A0ACC2HS84</accession>
<gene>
    <name evidence="1" type="ORF">OPT61_g9873</name>
</gene>
<evidence type="ECO:0000313" key="2">
    <source>
        <dbReference type="Proteomes" id="UP001153331"/>
    </source>
</evidence>
<dbReference type="EMBL" id="JAPHNI010001321">
    <property type="protein sequence ID" value="KAJ8105936.1"/>
    <property type="molecule type" value="Genomic_DNA"/>
</dbReference>
<sequence length="470" mass="52475">MPRRSAQSPAVKAERGVPKRPAADTPARTSKRARATARKSYIEPDTDSDAASGSEEVPNDEDSGDGSDFEAKSDKEVTSESEPDVDASDEEPASKATPRGQSEKKRPSIQKKHANEKDLWKPGSKLEPGTQVIIKKPKAREAGDTPYTESTIHPNTMLFLKEIKENNDRQWLKLHDPDYRVALQDFNDFVGKLSEKIVEIDETIPELPVKDIVYRIYRDIRFSKDSTPYKTYLSAAWSRTGRKGPYAAYYVQIQPNGGSFVGGGLWQPDAEPLRKLRREFDRRSTRIKQVLTDERIRKAFLGGAPDNEKKVVKAFVGLPSNSSTALKRNPKVRLRDRSQRYRPSSVEELYAWEEAIRRRSHRTEGYGPDRGADILHRALCELIPESVGGKPVFGASGRRCSAEVRIGEASHYLLLLAGLRDERMGGRGANTALQITYLNSVVMPDEESGSSDDDEDEDVSPAASDVDNDE</sequence>
<keyword evidence="2" id="KW-1185">Reference proteome</keyword>